<feature type="transmembrane region" description="Helical" evidence="2">
    <location>
        <begin position="90"/>
        <end position="112"/>
    </location>
</feature>
<dbReference type="KEGG" id="marh:Mia14_0838"/>
<keyword evidence="2" id="KW-1133">Transmembrane helix</keyword>
<feature type="transmembrane region" description="Helical" evidence="2">
    <location>
        <begin position="35"/>
        <end position="52"/>
    </location>
</feature>
<dbReference type="PANTHER" id="PTHR10806:SF6">
    <property type="entry name" value="SIGNAL PEPTIDASE COMPLEX CATALYTIC SUBUNIT SEC11"/>
    <property type="match status" value="1"/>
</dbReference>
<evidence type="ECO:0000256" key="1">
    <source>
        <dbReference type="SAM" id="MobiDB-lite"/>
    </source>
</evidence>
<evidence type="ECO:0000313" key="4">
    <source>
        <dbReference type="Proteomes" id="UP000197679"/>
    </source>
</evidence>
<dbReference type="GO" id="GO:0008233">
    <property type="term" value="F:peptidase activity"/>
    <property type="evidence" value="ECO:0007669"/>
    <property type="project" value="InterPro"/>
</dbReference>
<keyword evidence="2" id="KW-0472">Membrane</keyword>
<dbReference type="EMBL" id="CP019964">
    <property type="protein sequence ID" value="ASI14126.1"/>
    <property type="molecule type" value="Genomic_DNA"/>
</dbReference>
<evidence type="ECO:0000313" key="3">
    <source>
        <dbReference type="EMBL" id="ASI14126.1"/>
    </source>
</evidence>
<dbReference type="GO" id="GO:0016020">
    <property type="term" value="C:membrane"/>
    <property type="evidence" value="ECO:0007669"/>
    <property type="project" value="InterPro"/>
</dbReference>
<organism evidence="3 4">
    <name type="scientific">Candidatus Mancarchaeum acidiphilum</name>
    <dbReference type="NCBI Taxonomy" id="1920749"/>
    <lineage>
        <taxon>Archaea</taxon>
        <taxon>Candidatus Micrarchaeota</taxon>
        <taxon>Candidatus Mancarchaeum</taxon>
    </lineage>
</organism>
<protein>
    <submittedName>
        <fullName evidence="3">Signal peptidase I</fullName>
    </submittedName>
</protein>
<keyword evidence="4" id="KW-1185">Reference proteome</keyword>
<dbReference type="PANTHER" id="PTHR10806">
    <property type="entry name" value="SIGNAL PEPTIDASE COMPLEX CATALYTIC SUBUNIT SEC11"/>
    <property type="match status" value="1"/>
</dbReference>
<dbReference type="InterPro" id="IPR001733">
    <property type="entry name" value="Peptidase_S26B"/>
</dbReference>
<evidence type="ECO:0000256" key="2">
    <source>
        <dbReference type="SAM" id="Phobius"/>
    </source>
</evidence>
<dbReference type="GO" id="GO:0006465">
    <property type="term" value="P:signal peptide processing"/>
    <property type="evidence" value="ECO:0007669"/>
    <property type="project" value="InterPro"/>
</dbReference>
<name>A0A218NNV9_9ARCH</name>
<dbReference type="AlphaFoldDB" id="A0A218NNV9"/>
<keyword evidence="2" id="KW-0812">Transmembrane</keyword>
<dbReference type="Proteomes" id="UP000197679">
    <property type="component" value="Chromosome"/>
</dbReference>
<sequence>MLSKKKKADYKDAKAGGNRPSQAAEKPSKKQGIKLLPFYIAFFISIALYLVFSGYEYLSIILGLLSFIFLVLIIGLELEQSVREEGSKKVVIEIFGTIIVVAVIWLALMYGLNTRYPINVVPSCSMLPYLHRGDIIAISGISNIKQIKAPMVNVTKSEIGYIMSQGYPDSLSCVAYKYSGTQLEVSQYYEEGWAIGLYKEGSSGDEILNNTSGYPISYNCGVRSIRYNNGTEGEEAYLESIRINNKTIKGDANNSVVVYQTEPSDLFYKEGDSFIVHRAYAILNQSGNYYILTKGDNNPGLDMQYDNYPPNSSEVEGKVVGVAPYLGYLKLLISGKFTAPAGCNSTIIHSWES</sequence>
<reference evidence="3 4" key="1">
    <citation type="journal article" date="2017" name="Nat. Commun.">
        <title>'ARMAN' archaea depend on association with euryarchaeal host in culture and in situ.</title>
        <authorList>
            <person name="Golyshina O."/>
            <person name="Toshchakov S."/>
            <person name="Makarova K."/>
            <person name="Gavrilov S."/>
            <person name="Korzhenkov A."/>
            <person name="La Cono V."/>
            <person name="Arcadi E."/>
            <person name="Nechitaylo T."/>
            <person name="Ferrer M."/>
            <person name="Kublanov I."/>
            <person name="Wolf Y."/>
            <person name="Yakimov M."/>
            <person name="Golyshin P."/>
            <person name="Slesarev A."/>
            <person name="Kozyavkin S."/>
        </authorList>
    </citation>
    <scope>NUCLEOTIDE SEQUENCE [LARGE SCALE GENOMIC DNA]</scope>
    <source>
        <strain evidence="3 4">Mia14</strain>
    </source>
</reference>
<accession>A0A218NNV9</accession>
<proteinExistence type="predicted"/>
<gene>
    <name evidence="3" type="ORF">Mia14_0838</name>
</gene>
<feature type="transmembrane region" description="Helical" evidence="2">
    <location>
        <begin position="58"/>
        <end position="78"/>
    </location>
</feature>
<feature type="region of interest" description="Disordered" evidence="1">
    <location>
        <begin position="1"/>
        <end position="26"/>
    </location>
</feature>